<evidence type="ECO:0000256" key="3">
    <source>
        <dbReference type="ARBA" id="ARBA00022490"/>
    </source>
</evidence>
<dbReference type="RefSeq" id="WP_307904849.1">
    <property type="nucleotide sequence ID" value="NZ_AP027059.1"/>
</dbReference>
<comment type="similarity">
    <text evidence="2 6">Belongs to the FliS family.</text>
</comment>
<gene>
    <name evidence="7" type="ORF">HLVA_04780</name>
</gene>
<dbReference type="AlphaFoldDB" id="A0AAU9D1Q1"/>
<dbReference type="Gene3D" id="1.20.120.340">
    <property type="entry name" value="Flagellar protein FliS"/>
    <property type="match status" value="1"/>
</dbReference>
<evidence type="ECO:0000256" key="6">
    <source>
        <dbReference type="PIRNR" id="PIRNR039090"/>
    </source>
</evidence>
<keyword evidence="4 6" id="KW-1005">Bacterial flagellum biogenesis</keyword>
<reference evidence="7 8" key="1">
    <citation type="submission" date="2022-11" db="EMBL/GenBank/DDBJ databases">
        <title>Haliovirga abyssi gen. nov., sp. nov., a mesophilic fermentative bacterium isolated from the Iheya North hydrothermal field and the proposal of Haliovirgaceae fam. nov.</title>
        <authorList>
            <person name="Miyazaki U."/>
            <person name="Tame A."/>
            <person name="Miyazaki J."/>
            <person name="Takai K."/>
            <person name="Sawayama S."/>
            <person name="Kitajima M."/>
            <person name="Okamoto A."/>
            <person name="Nakagawa S."/>
        </authorList>
    </citation>
    <scope>NUCLEOTIDE SEQUENCE [LARGE SCALE GENOMIC DNA]</scope>
    <source>
        <strain evidence="7 8">IC12</strain>
    </source>
</reference>
<keyword evidence="7" id="KW-0282">Flagellum</keyword>
<evidence type="ECO:0000313" key="7">
    <source>
        <dbReference type="EMBL" id="BDU49909.1"/>
    </source>
</evidence>
<evidence type="ECO:0000256" key="2">
    <source>
        <dbReference type="ARBA" id="ARBA00008787"/>
    </source>
</evidence>
<protein>
    <recommendedName>
        <fullName evidence="6">Flagellar secretion chaperone FliS</fullName>
    </recommendedName>
</protein>
<dbReference type="PANTHER" id="PTHR34773:SF1">
    <property type="entry name" value="FLAGELLAR SECRETION CHAPERONE FLIS"/>
    <property type="match status" value="1"/>
</dbReference>
<proteinExistence type="inferred from homology"/>
<keyword evidence="7" id="KW-0966">Cell projection</keyword>
<dbReference type="InterPro" id="IPR036584">
    <property type="entry name" value="FliS_sf"/>
</dbReference>
<sequence>MAFNNNPYDKYKNTQIQTATPGQLILMLYEGAIKFCKFSKNAILEKNISDSNKYLIKTQDIVTELMISLDMKSGGDIAKNLYSIYDYMLRTLVTANMKKDISKITEVQELLEDLKLAWMEAVKKTGGVKPRR</sequence>
<dbReference type="CDD" id="cd16098">
    <property type="entry name" value="FliS"/>
    <property type="match status" value="1"/>
</dbReference>
<keyword evidence="5" id="KW-0143">Chaperone</keyword>
<dbReference type="PIRSF" id="PIRSF039090">
    <property type="entry name" value="Flis"/>
    <property type="match status" value="1"/>
</dbReference>
<evidence type="ECO:0000256" key="5">
    <source>
        <dbReference type="ARBA" id="ARBA00023186"/>
    </source>
</evidence>
<dbReference type="EMBL" id="AP027059">
    <property type="protein sequence ID" value="BDU49909.1"/>
    <property type="molecule type" value="Genomic_DNA"/>
</dbReference>
<organism evidence="7 8">
    <name type="scientific">Haliovirga abyssi</name>
    <dbReference type="NCBI Taxonomy" id="2996794"/>
    <lineage>
        <taxon>Bacteria</taxon>
        <taxon>Fusobacteriati</taxon>
        <taxon>Fusobacteriota</taxon>
        <taxon>Fusobacteriia</taxon>
        <taxon>Fusobacteriales</taxon>
        <taxon>Haliovirgaceae</taxon>
        <taxon>Haliovirga</taxon>
    </lineage>
</organism>
<evidence type="ECO:0000256" key="1">
    <source>
        <dbReference type="ARBA" id="ARBA00004514"/>
    </source>
</evidence>
<keyword evidence="3 6" id="KW-0963">Cytoplasm</keyword>
<evidence type="ECO:0000313" key="8">
    <source>
        <dbReference type="Proteomes" id="UP001321582"/>
    </source>
</evidence>
<dbReference type="Pfam" id="PF02561">
    <property type="entry name" value="FliS"/>
    <property type="match status" value="1"/>
</dbReference>
<comment type="subcellular location">
    <subcellularLocation>
        <location evidence="1 6">Cytoplasm</location>
        <location evidence="1 6">Cytosol</location>
    </subcellularLocation>
</comment>
<dbReference type="GO" id="GO:0044780">
    <property type="term" value="P:bacterial-type flagellum assembly"/>
    <property type="evidence" value="ECO:0007669"/>
    <property type="project" value="InterPro"/>
</dbReference>
<name>A0AAU9D1Q1_9FUSO</name>
<dbReference type="Proteomes" id="UP001321582">
    <property type="component" value="Chromosome"/>
</dbReference>
<accession>A0AAU9D1Q1</accession>
<dbReference type="NCBIfam" id="TIGR00208">
    <property type="entry name" value="fliS"/>
    <property type="match status" value="1"/>
</dbReference>
<dbReference type="SUPFAM" id="SSF101116">
    <property type="entry name" value="Flagellar export chaperone FliS"/>
    <property type="match status" value="1"/>
</dbReference>
<dbReference type="InterPro" id="IPR003713">
    <property type="entry name" value="FliS"/>
</dbReference>
<dbReference type="PANTHER" id="PTHR34773">
    <property type="entry name" value="FLAGELLAR SECRETION CHAPERONE FLIS"/>
    <property type="match status" value="1"/>
</dbReference>
<evidence type="ECO:0000256" key="4">
    <source>
        <dbReference type="ARBA" id="ARBA00022795"/>
    </source>
</evidence>
<keyword evidence="7" id="KW-0969">Cilium</keyword>
<keyword evidence="8" id="KW-1185">Reference proteome</keyword>
<dbReference type="KEGG" id="haby:HLVA_04780"/>
<dbReference type="GO" id="GO:0071973">
    <property type="term" value="P:bacterial-type flagellum-dependent cell motility"/>
    <property type="evidence" value="ECO:0007669"/>
    <property type="project" value="TreeGrafter"/>
</dbReference>
<dbReference type="GO" id="GO:0005829">
    <property type="term" value="C:cytosol"/>
    <property type="evidence" value="ECO:0007669"/>
    <property type="project" value="UniProtKB-SubCell"/>
</dbReference>